<dbReference type="Pfam" id="PF12327">
    <property type="entry name" value="FtsZ_C"/>
    <property type="match status" value="1"/>
</dbReference>
<feature type="region of interest" description="Disordered" evidence="8">
    <location>
        <begin position="313"/>
        <end position="427"/>
    </location>
</feature>
<dbReference type="Gene3D" id="3.30.1330.20">
    <property type="entry name" value="Tubulin/FtsZ, C-terminal domain"/>
    <property type="match status" value="1"/>
</dbReference>
<accession>A0ABW2Q9C7</accession>
<dbReference type="HAMAP" id="MF_00909">
    <property type="entry name" value="FtsZ"/>
    <property type="match status" value="1"/>
</dbReference>
<dbReference type="PRINTS" id="PR00423">
    <property type="entry name" value="CELLDVISFTSZ"/>
</dbReference>
<evidence type="ECO:0000259" key="10">
    <source>
        <dbReference type="SMART" id="SM00865"/>
    </source>
</evidence>
<dbReference type="InterPro" id="IPR003008">
    <property type="entry name" value="Tubulin_FtsZ_GTPase"/>
</dbReference>
<dbReference type="InterPro" id="IPR000158">
    <property type="entry name" value="Cell_div_FtsZ"/>
</dbReference>
<dbReference type="PROSITE" id="PS01135">
    <property type="entry name" value="FTSZ_2"/>
    <property type="match status" value="1"/>
</dbReference>
<dbReference type="PROSITE" id="PS01134">
    <property type="entry name" value="FTSZ_1"/>
    <property type="match status" value="1"/>
</dbReference>
<dbReference type="PANTHER" id="PTHR30314">
    <property type="entry name" value="CELL DIVISION PROTEIN FTSZ-RELATED"/>
    <property type="match status" value="1"/>
</dbReference>
<keyword evidence="12" id="KW-1185">Reference proteome</keyword>
<keyword evidence="4 5" id="KW-0717">Septation</keyword>
<dbReference type="RefSeq" id="WP_382393620.1">
    <property type="nucleotide sequence ID" value="NZ_JBHTCQ010000001.1"/>
</dbReference>
<evidence type="ECO:0000259" key="9">
    <source>
        <dbReference type="SMART" id="SM00864"/>
    </source>
</evidence>
<evidence type="ECO:0000256" key="1">
    <source>
        <dbReference type="ARBA" id="ARBA00009690"/>
    </source>
</evidence>
<dbReference type="Proteomes" id="UP001596455">
    <property type="component" value="Unassembled WGS sequence"/>
</dbReference>
<dbReference type="SUPFAM" id="SSF55307">
    <property type="entry name" value="Tubulin C-terminal domain-like"/>
    <property type="match status" value="1"/>
</dbReference>
<organism evidence="11 12">
    <name type="scientific">Georgenia alba</name>
    <dbReference type="NCBI Taxonomy" id="2233858"/>
    <lineage>
        <taxon>Bacteria</taxon>
        <taxon>Bacillati</taxon>
        <taxon>Actinomycetota</taxon>
        <taxon>Actinomycetes</taxon>
        <taxon>Micrococcales</taxon>
        <taxon>Bogoriellaceae</taxon>
        <taxon>Georgenia</taxon>
    </lineage>
</organism>
<dbReference type="EMBL" id="JBHTCQ010000001">
    <property type="protein sequence ID" value="MFC7405362.1"/>
    <property type="molecule type" value="Genomic_DNA"/>
</dbReference>
<feature type="binding site" evidence="5">
    <location>
        <position position="140"/>
    </location>
    <ligand>
        <name>GTP</name>
        <dbReference type="ChEBI" id="CHEBI:37565"/>
    </ligand>
</feature>
<feature type="compositionally biased region" description="Pro residues" evidence="8">
    <location>
        <begin position="370"/>
        <end position="381"/>
    </location>
</feature>
<gene>
    <name evidence="5 11" type="primary">ftsZ</name>
    <name evidence="11" type="ORF">ACFQQL_09605</name>
</gene>
<feature type="binding site" evidence="5">
    <location>
        <begin position="18"/>
        <end position="22"/>
    </location>
    <ligand>
        <name>GTP</name>
        <dbReference type="ChEBI" id="CHEBI:37565"/>
    </ligand>
</feature>
<comment type="caution">
    <text evidence="11">The sequence shown here is derived from an EMBL/GenBank/DDBJ whole genome shotgun (WGS) entry which is preliminary data.</text>
</comment>
<dbReference type="SMART" id="SM00864">
    <property type="entry name" value="Tubulin"/>
    <property type="match status" value="1"/>
</dbReference>
<dbReference type="InterPro" id="IPR018316">
    <property type="entry name" value="Tubulin/FtsZ_2-layer-sand-dom"/>
</dbReference>
<sequence>MAAPQNYLAVIKVVGIGGGGVNAVNRMIEVGLKGVEFIAINTDAQALLMSDADVKLDVGRDLTRGLGAGADPEVGKKAAEDHAEEIEEVLRGADMVFVTAGEGGGTGTGGAPVVARIARSLGALTIGVVTRPFTFEGRRRGVQAESGIEALRNEVDTLIVIPNDRLLSISDRAVSVLDAFKSADQVLLSGVQGITDLITTPGLINLDFADVKSVMQGAGSALMGIGSARGEDRAVQASELAISSPLLEASIDGAHGVLLSIQGGSDLGLFEIHEAARLVQEAAHPEANIIFGAVIDDALGDEVRVTVIAAGFDEGEGPAGSQATIGRRPAGQVAPPREASATTPAVVSAPSADTVDPGAGTGAPVAPAAEPTPPAPAPEPVPVGSNGSVQGEHQDERRRSYEVPHVFEEDSRRSRRDEDLDIPDFLK</sequence>
<dbReference type="InterPro" id="IPR037103">
    <property type="entry name" value="Tubulin/FtsZ-like_C"/>
</dbReference>
<keyword evidence="5" id="KW-0963">Cytoplasm</keyword>
<evidence type="ECO:0000256" key="6">
    <source>
        <dbReference type="NCBIfam" id="TIGR00065"/>
    </source>
</evidence>
<feature type="compositionally biased region" description="Basic and acidic residues" evidence="8">
    <location>
        <begin position="392"/>
        <end position="427"/>
    </location>
</feature>
<dbReference type="InterPro" id="IPR036525">
    <property type="entry name" value="Tubulin/FtsZ_GTPase_sf"/>
</dbReference>
<feature type="domain" description="Tubulin/FtsZ GTPase" evidence="9">
    <location>
        <begin position="10"/>
        <end position="202"/>
    </location>
</feature>
<feature type="binding site" evidence="5">
    <location>
        <position position="184"/>
    </location>
    <ligand>
        <name>GTP</name>
        <dbReference type="ChEBI" id="CHEBI:37565"/>
    </ligand>
</feature>
<feature type="domain" description="Tubulin/FtsZ 2-layer sandwich" evidence="10">
    <location>
        <begin position="204"/>
        <end position="321"/>
    </location>
</feature>
<evidence type="ECO:0000256" key="7">
    <source>
        <dbReference type="RuleBase" id="RU000631"/>
    </source>
</evidence>
<evidence type="ECO:0000313" key="12">
    <source>
        <dbReference type="Proteomes" id="UP001596455"/>
    </source>
</evidence>
<dbReference type="GO" id="GO:0051301">
    <property type="term" value="P:cell division"/>
    <property type="evidence" value="ECO:0007669"/>
    <property type="project" value="UniProtKB-KW"/>
</dbReference>
<dbReference type="SUPFAM" id="SSF52490">
    <property type="entry name" value="Tubulin nucleotide-binding domain-like"/>
    <property type="match status" value="1"/>
</dbReference>
<dbReference type="Gene3D" id="3.40.50.1440">
    <property type="entry name" value="Tubulin/FtsZ, GTPase domain"/>
    <property type="match status" value="1"/>
</dbReference>
<keyword evidence="3 5" id="KW-0342">GTP-binding</keyword>
<comment type="function">
    <text evidence="5 7">Essential cell division protein that forms a contractile ring structure (Z ring) at the future cell division site. The regulation of the ring assembly controls the timing and the location of cell division. One of the functions of the FtsZ ring is to recruit other cell division proteins to the septum to produce a new cell wall between the dividing cells. Binds GTP and shows GTPase activity.</text>
</comment>
<dbReference type="NCBIfam" id="TIGR00065">
    <property type="entry name" value="ftsZ"/>
    <property type="match status" value="1"/>
</dbReference>
<dbReference type="SMART" id="SM00865">
    <property type="entry name" value="Tubulin_C"/>
    <property type="match status" value="1"/>
</dbReference>
<reference evidence="12" key="1">
    <citation type="journal article" date="2019" name="Int. J. Syst. Evol. Microbiol.">
        <title>The Global Catalogue of Microorganisms (GCM) 10K type strain sequencing project: providing services to taxonomists for standard genome sequencing and annotation.</title>
        <authorList>
            <consortium name="The Broad Institute Genomics Platform"/>
            <consortium name="The Broad Institute Genome Sequencing Center for Infectious Disease"/>
            <person name="Wu L."/>
            <person name="Ma J."/>
        </authorList>
    </citation>
    <scope>NUCLEOTIDE SEQUENCE [LARGE SCALE GENOMIC DNA]</scope>
    <source>
        <strain evidence="12">JCM 1490</strain>
    </source>
</reference>
<keyword evidence="5 7" id="KW-0131">Cell cycle</keyword>
<comment type="subcellular location">
    <subcellularLocation>
        <location evidence="5">Cytoplasm</location>
    </subcellularLocation>
    <text evidence="5">Assembles at midcell at the inner surface of the cytoplasmic membrane.</text>
</comment>
<keyword evidence="2 5" id="KW-0547">Nucleotide-binding</keyword>
<keyword evidence="5 7" id="KW-0132">Cell division</keyword>
<evidence type="ECO:0000313" key="11">
    <source>
        <dbReference type="EMBL" id="MFC7405362.1"/>
    </source>
</evidence>
<comment type="similarity">
    <text evidence="1 5 7">Belongs to the FtsZ family.</text>
</comment>
<proteinExistence type="inferred from homology"/>
<evidence type="ECO:0000256" key="4">
    <source>
        <dbReference type="ARBA" id="ARBA00023210"/>
    </source>
</evidence>
<feature type="binding site" evidence="5">
    <location>
        <position position="136"/>
    </location>
    <ligand>
        <name>GTP</name>
        <dbReference type="ChEBI" id="CHEBI:37565"/>
    </ligand>
</feature>
<dbReference type="InterPro" id="IPR045061">
    <property type="entry name" value="FtsZ/CetZ"/>
</dbReference>
<evidence type="ECO:0000256" key="2">
    <source>
        <dbReference type="ARBA" id="ARBA00022741"/>
    </source>
</evidence>
<evidence type="ECO:0000256" key="5">
    <source>
        <dbReference type="HAMAP-Rule" id="MF_00909"/>
    </source>
</evidence>
<evidence type="ECO:0000256" key="8">
    <source>
        <dbReference type="SAM" id="MobiDB-lite"/>
    </source>
</evidence>
<comment type="subunit">
    <text evidence="5">Homodimer. Polymerizes to form a dynamic ring structure in a strictly GTP-dependent manner. Interacts directly with several other division proteins.</text>
</comment>
<dbReference type="Pfam" id="PF00091">
    <property type="entry name" value="Tubulin"/>
    <property type="match status" value="1"/>
</dbReference>
<dbReference type="InterPro" id="IPR024757">
    <property type="entry name" value="FtsZ_C"/>
</dbReference>
<dbReference type="CDD" id="cd02201">
    <property type="entry name" value="FtsZ_type1"/>
    <property type="match status" value="1"/>
</dbReference>
<protein>
    <recommendedName>
        <fullName evidence="5 6">Cell division protein FtsZ</fullName>
    </recommendedName>
</protein>
<evidence type="ECO:0000256" key="3">
    <source>
        <dbReference type="ARBA" id="ARBA00023134"/>
    </source>
</evidence>
<name>A0ABW2Q9C7_9MICO</name>
<dbReference type="InterPro" id="IPR020805">
    <property type="entry name" value="Cell_div_FtsZ_CS"/>
</dbReference>
<dbReference type="PANTHER" id="PTHR30314:SF3">
    <property type="entry name" value="MITOCHONDRIAL DIVISION PROTEIN FSZA"/>
    <property type="match status" value="1"/>
</dbReference>
<dbReference type="InterPro" id="IPR008280">
    <property type="entry name" value="Tub_FtsZ_C"/>
</dbReference>
<feature type="binding site" evidence="5">
    <location>
        <begin position="105"/>
        <end position="107"/>
    </location>
    <ligand>
        <name>GTP</name>
        <dbReference type="ChEBI" id="CHEBI:37565"/>
    </ligand>
</feature>